<protein>
    <submittedName>
        <fullName evidence="1">Uncharacterized protein</fullName>
    </submittedName>
</protein>
<dbReference type="Proteomes" id="UP000238823">
    <property type="component" value="Unassembled WGS sequence"/>
</dbReference>
<gene>
    <name evidence="1" type="ORF">ENSA7_24260</name>
</gene>
<dbReference type="SUPFAM" id="SSF81606">
    <property type="entry name" value="PP2C-like"/>
    <property type="match status" value="1"/>
</dbReference>
<dbReference type="Gene3D" id="3.60.40.10">
    <property type="entry name" value="PPM-type phosphatase domain"/>
    <property type="match status" value="1"/>
</dbReference>
<sequence length="215" mass="22387">MDYVGENSRRSEGPSAALVRARIGPGSCCQAFADDELRLYALAEGHGQGPAAEVAAAATLRAVIRARSTAPSWRTDAAGIQELFEAAALELHSLRSQQHAYGGMSSSLAVLALGYRRAVVGIVGDCVGFLAHAGEGPRALACGQALLLGPALEVNPTIVAIDRRGGDRLLLALGGVLEFIVQYGEQARWMSAEALVEAGLSRAPQRNAGLVSVEL</sequence>
<evidence type="ECO:0000313" key="1">
    <source>
        <dbReference type="EMBL" id="PRQ07861.1"/>
    </source>
</evidence>
<dbReference type="InterPro" id="IPR036457">
    <property type="entry name" value="PPM-type-like_dom_sf"/>
</dbReference>
<evidence type="ECO:0000313" key="2">
    <source>
        <dbReference type="Proteomes" id="UP000238823"/>
    </source>
</evidence>
<comment type="caution">
    <text evidence="1">The sequence shown here is derived from an EMBL/GenBank/DDBJ whole genome shotgun (WGS) entry which is preliminary data.</text>
</comment>
<proteinExistence type="predicted"/>
<reference evidence="1 2" key="1">
    <citation type="submission" date="2018-03" db="EMBL/GenBank/DDBJ databases">
        <title>Draft Genome Sequences of the Obligatory Marine Myxobacteria Enhygromyxa salina SWB007.</title>
        <authorList>
            <person name="Poehlein A."/>
            <person name="Moghaddam J.A."/>
            <person name="Harms H."/>
            <person name="Alanjari M."/>
            <person name="Koenig G.M."/>
            <person name="Daniel R."/>
            <person name="Schaeberle T.F."/>
        </authorList>
    </citation>
    <scope>NUCLEOTIDE SEQUENCE [LARGE SCALE GENOMIC DNA]</scope>
    <source>
        <strain evidence="1 2">SWB007</strain>
    </source>
</reference>
<organism evidence="1 2">
    <name type="scientific">Enhygromyxa salina</name>
    <dbReference type="NCBI Taxonomy" id="215803"/>
    <lineage>
        <taxon>Bacteria</taxon>
        <taxon>Pseudomonadati</taxon>
        <taxon>Myxococcota</taxon>
        <taxon>Polyangia</taxon>
        <taxon>Nannocystales</taxon>
        <taxon>Nannocystaceae</taxon>
        <taxon>Enhygromyxa</taxon>
    </lineage>
</organism>
<dbReference type="EMBL" id="PVNL01000048">
    <property type="protein sequence ID" value="PRQ07861.1"/>
    <property type="molecule type" value="Genomic_DNA"/>
</dbReference>
<dbReference type="AlphaFoldDB" id="A0A2S9YRY6"/>
<name>A0A2S9YRY6_9BACT</name>
<accession>A0A2S9YRY6</accession>